<accession>A0A5J4THR5</accession>
<organism evidence="2 3">
    <name type="scientific">Streblomastix strix</name>
    <dbReference type="NCBI Taxonomy" id="222440"/>
    <lineage>
        <taxon>Eukaryota</taxon>
        <taxon>Metamonada</taxon>
        <taxon>Preaxostyla</taxon>
        <taxon>Oxymonadida</taxon>
        <taxon>Streblomastigidae</taxon>
        <taxon>Streblomastix</taxon>
    </lineage>
</organism>
<evidence type="ECO:0008006" key="4">
    <source>
        <dbReference type="Google" id="ProtNLM"/>
    </source>
</evidence>
<reference evidence="2 3" key="1">
    <citation type="submission" date="2019-03" db="EMBL/GenBank/DDBJ databases">
        <title>Single cell metagenomics reveals metabolic interactions within the superorganism composed of flagellate Streblomastix strix and complex community of Bacteroidetes bacteria on its surface.</title>
        <authorList>
            <person name="Treitli S.C."/>
            <person name="Kolisko M."/>
            <person name="Husnik F."/>
            <person name="Keeling P."/>
            <person name="Hampl V."/>
        </authorList>
    </citation>
    <scope>NUCLEOTIDE SEQUENCE [LARGE SCALE GENOMIC DNA]</scope>
    <source>
        <strain evidence="2">ST1C</strain>
    </source>
</reference>
<keyword evidence="1" id="KW-1133">Transmembrane helix</keyword>
<evidence type="ECO:0000313" key="3">
    <source>
        <dbReference type="Proteomes" id="UP000324800"/>
    </source>
</evidence>
<name>A0A5J4THR5_9EUKA</name>
<feature type="transmembrane region" description="Helical" evidence="1">
    <location>
        <begin position="41"/>
        <end position="61"/>
    </location>
</feature>
<feature type="transmembrane region" description="Helical" evidence="1">
    <location>
        <begin position="12"/>
        <end position="35"/>
    </location>
</feature>
<keyword evidence="1" id="KW-0812">Transmembrane</keyword>
<proteinExistence type="predicted"/>
<dbReference type="Proteomes" id="UP000324800">
    <property type="component" value="Unassembled WGS sequence"/>
</dbReference>
<keyword evidence="1" id="KW-0472">Membrane</keyword>
<evidence type="ECO:0000256" key="1">
    <source>
        <dbReference type="SAM" id="Phobius"/>
    </source>
</evidence>
<sequence>LSVDMALTDHMLYMMLQQVLNIIVSMIGQITILYVDTPLMLAIGIPAIILYYIISTLYMSAA</sequence>
<dbReference type="OrthoDB" id="6500128at2759"/>
<feature type="non-terminal residue" evidence="2">
    <location>
        <position position="1"/>
    </location>
</feature>
<evidence type="ECO:0000313" key="2">
    <source>
        <dbReference type="EMBL" id="KAA6357777.1"/>
    </source>
</evidence>
<dbReference type="AlphaFoldDB" id="A0A5J4THR5"/>
<gene>
    <name evidence="2" type="ORF">EZS28_046695</name>
</gene>
<comment type="caution">
    <text evidence="2">The sequence shown here is derived from an EMBL/GenBank/DDBJ whole genome shotgun (WGS) entry which is preliminary data.</text>
</comment>
<dbReference type="EMBL" id="SNRW01030860">
    <property type="protein sequence ID" value="KAA6357777.1"/>
    <property type="molecule type" value="Genomic_DNA"/>
</dbReference>
<protein>
    <recommendedName>
        <fullName evidence="4">ABC transmembrane type-1 domain-containing protein</fullName>
    </recommendedName>
</protein>